<dbReference type="RefSeq" id="WP_364457849.1">
    <property type="nucleotide sequence ID" value="NZ_JBFARM010000011.1"/>
</dbReference>
<keyword evidence="1" id="KW-0732">Signal</keyword>
<reference evidence="2 3" key="1">
    <citation type="submission" date="2024-06" db="EMBL/GenBank/DDBJ databases">
        <title>The Natural Products Discovery Center: Release of the First 8490 Sequenced Strains for Exploring Actinobacteria Biosynthetic Diversity.</title>
        <authorList>
            <person name="Kalkreuter E."/>
            <person name="Kautsar S.A."/>
            <person name="Yang D."/>
            <person name="Bader C.D."/>
            <person name="Teijaro C.N."/>
            <person name="Fluegel L."/>
            <person name="Davis C.M."/>
            <person name="Simpson J.R."/>
            <person name="Lauterbach L."/>
            <person name="Steele A.D."/>
            <person name="Gui C."/>
            <person name="Meng S."/>
            <person name="Li G."/>
            <person name="Viehrig K."/>
            <person name="Ye F."/>
            <person name="Su P."/>
            <person name="Kiefer A.F."/>
            <person name="Nichols A."/>
            <person name="Cepeda A.J."/>
            <person name="Yan W."/>
            <person name="Fan B."/>
            <person name="Jiang Y."/>
            <person name="Adhikari A."/>
            <person name="Zheng C.-J."/>
            <person name="Schuster L."/>
            <person name="Cowan T.M."/>
            <person name="Smanski M.J."/>
            <person name="Chevrette M.G."/>
            <person name="De Carvalho L.P.S."/>
            <person name="Shen B."/>
        </authorList>
    </citation>
    <scope>NUCLEOTIDE SEQUENCE [LARGE SCALE GENOMIC DNA]</scope>
    <source>
        <strain evidence="2 3">NPDC049574</strain>
    </source>
</reference>
<gene>
    <name evidence="2" type="ORF">AB0K40_34650</name>
</gene>
<name>A0ABV3HDR8_9ACTN</name>
<organism evidence="2 3">
    <name type="scientific">Nonomuraea bangladeshensis</name>
    <dbReference type="NCBI Taxonomy" id="404385"/>
    <lineage>
        <taxon>Bacteria</taxon>
        <taxon>Bacillati</taxon>
        <taxon>Actinomycetota</taxon>
        <taxon>Actinomycetes</taxon>
        <taxon>Streptosporangiales</taxon>
        <taxon>Streptosporangiaceae</taxon>
        <taxon>Nonomuraea</taxon>
    </lineage>
</organism>
<feature type="signal peptide" evidence="1">
    <location>
        <begin position="1"/>
        <end position="24"/>
    </location>
</feature>
<comment type="caution">
    <text evidence="2">The sequence shown here is derived from an EMBL/GenBank/DDBJ whole genome shotgun (WGS) entry which is preliminary data.</text>
</comment>
<dbReference type="EMBL" id="JBFARM010000011">
    <property type="protein sequence ID" value="MEV4290677.1"/>
    <property type="molecule type" value="Genomic_DNA"/>
</dbReference>
<protein>
    <submittedName>
        <fullName evidence="2">Uncharacterized protein</fullName>
    </submittedName>
</protein>
<evidence type="ECO:0000256" key="1">
    <source>
        <dbReference type="SAM" id="SignalP"/>
    </source>
</evidence>
<keyword evidence="3" id="KW-1185">Reference proteome</keyword>
<dbReference type="Proteomes" id="UP001552427">
    <property type="component" value="Unassembled WGS sequence"/>
</dbReference>
<feature type="chain" id="PRO_5046475503" evidence="1">
    <location>
        <begin position="25"/>
        <end position="248"/>
    </location>
</feature>
<sequence length="248" mass="26566">MMKKTITALAVCGVFLVTAAPAQAAPKDPVQALKAKLVPGHGVRFTETAEWSDGTDTLHAYENKGVLQFARKGLNYDLTITAWDDTEERVISTGGRTYYKGGLLAELLPKGKRWLSVKGSGAMPGVYLQVLNPAEPTTLSALLKKGKREGSKVTGTITFAALTKVSPWFAGSGLSAWAAATPISYTLTLAPSGLPTRLYSSFRAKGVDRLYSDFEGSIINVETRYTGWGGKVSIKAPSPRTVTDRYAS</sequence>
<accession>A0ABV3HDR8</accession>
<evidence type="ECO:0000313" key="3">
    <source>
        <dbReference type="Proteomes" id="UP001552427"/>
    </source>
</evidence>
<evidence type="ECO:0000313" key="2">
    <source>
        <dbReference type="EMBL" id="MEV4290677.1"/>
    </source>
</evidence>
<proteinExistence type="predicted"/>